<proteinExistence type="predicted"/>
<dbReference type="eggNOG" id="COG0526">
    <property type="taxonomic scope" value="Bacteria"/>
</dbReference>
<name>H1XZ97_9SPHI</name>
<dbReference type="Proteomes" id="UP000002774">
    <property type="component" value="Chromosome"/>
</dbReference>
<dbReference type="InterPro" id="IPR013766">
    <property type="entry name" value="Thioredoxin_domain"/>
</dbReference>
<dbReference type="STRING" id="714943.Mucpa_1425"/>
<dbReference type="PANTHER" id="PTHR42852">
    <property type="entry name" value="THIOL:DISULFIDE INTERCHANGE PROTEIN DSBE"/>
    <property type="match status" value="1"/>
</dbReference>
<feature type="chain" id="PRO_5003556904" evidence="1">
    <location>
        <begin position="24"/>
        <end position="459"/>
    </location>
</feature>
<dbReference type="RefSeq" id="WP_008505378.1">
    <property type="nucleotide sequence ID" value="NZ_CM001403.1"/>
</dbReference>
<dbReference type="PANTHER" id="PTHR42852:SF13">
    <property type="entry name" value="PROTEIN DIPZ"/>
    <property type="match status" value="1"/>
</dbReference>
<evidence type="ECO:0000313" key="3">
    <source>
        <dbReference type="EMBL" id="EHQ25585.1"/>
    </source>
</evidence>
<dbReference type="SUPFAM" id="SSF52833">
    <property type="entry name" value="Thioredoxin-like"/>
    <property type="match status" value="1"/>
</dbReference>
<dbReference type="OrthoDB" id="9815205at2"/>
<keyword evidence="1" id="KW-0732">Signal</keyword>
<dbReference type="InterPro" id="IPR050553">
    <property type="entry name" value="Thioredoxin_ResA/DsbE_sf"/>
</dbReference>
<dbReference type="InterPro" id="IPR036249">
    <property type="entry name" value="Thioredoxin-like_sf"/>
</dbReference>
<sequence length="459" mass="53283">MKKIILILSVTCICCLNARLVQGQVNDDKLARSILQQNFLKDNYIFPQIRLRPLNASNQTMDSLFSVFNQEWGKYILKQSTPKPDLNNKALLNLDSYSYMWSFLSITQKLQLDRNVEYHLYSKYMFPSLLVDYNNFKENRSDSYLKLIWLGSLKNTLTFGTQAHLSQPDFSSLYSFYTGLKNLLESYSSPTAKGKVFVSDLLKIINDYKFEMECKNLYYQGHPEEAMNYLLKESQTNQVDERGIVDCSKILLDHYYKTGQKDNGLAILNNMAKTVGKDAFPLDSLKSWYLKIDPALAEENYRKATGLSEKIQLVRDNSSAYESFKYLNLNQGDIDNDKIHNAKYLLIDFWSLDCGPCIAEIKELNALYEKIKNRKDVYFISVNCDKEELKKDTTYIKAMISKYNISYPVLYNTQAIKLKKLLHVQFYPSKFIFESTGHLLNKSNHSDITLSTFETFVKN</sequence>
<dbReference type="Pfam" id="PF00578">
    <property type="entry name" value="AhpC-TSA"/>
    <property type="match status" value="1"/>
</dbReference>
<dbReference type="GO" id="GO:0016209">
    <property type="term" value="F:antioxidant activity"/>
    <property type="evidence" value="ECO:0007669"/>
    <property type="project" value="InterPro"/>
</dbReference>
<dbReference type="PROSITE" id="PS51352">
    <property type="entry name" value="THIOREDOXIN_2"/>
    <property type="match status" value="1"/>
</dbReference>
<evidence type="ECO:0000259" key="2">
    <source>
        <dbReference type="PROSITE" id="PS51352"/>
    </source>
</evidence>
<organism evidence="3 4">
    <name type="scientific">Mucilaginibacter paludis DSM 18603</name>
    <dbReference type="NCBI Taxonomy" id="714943"/>
    <lineage>
        <taxon>Bacteria</taxon>
        <taxon>Pseudomonadati</taxon>
        <taxon>Bacteroidota</taxon>
        <taxon>Sphingobacteriia</taxon>
        <taxon>Sphingobacteriales</taxon>
        <taxon>Sphingobacteriaceae</taxon>
        <taxon>Mucilaginibacter</taxon>
    </lineage>
</organism>
<dbReference type="HOGENOM" id="CLU_595558_0_0_10"/>
<dbReference type="EMBL" id="CM001403">
    <property type="protein sequence ID" value="EHQ25585.1"/>
    <property type="molecule type" value="Genomic_DNA"/>
</dbReference>
<dbReference type="AlphaFoldDB" id="H1XZ97"/>
<feature type="domain" description="Thioredoxin" evidence="2">
    <location>
        <begin position="315"/>
        <end position="459"/>
    </location>
</feature>
<reference evidence="3" key="1">
    <citation type="submission" date="2011-09" db="EMBL/GenBank/DDBJ databases">
        <title>The permanent draft genome of Mucilaginibacter paludis DSM 18603.</title>
        <authorList>
            <consortium name="US DOE Joint Genome Institute (JGI-PGF)"/>
            <person name="Lucas S."/>
            <person name="Han J."/>
            <person name="Lapidus A."/>
            <person name="Bruce D."/>
            <person name="Goodwin L."/>
            <person name="Pitluck S."/>
            <person name="Peters L."/>
            <person name="Kyrpides N."/>
            <person name="Mavromatis K."/>
            <person name="Ivanova N."/>
            <person name="Mikhailova N."/>
            <person name="Held B."/>
            <person name="Detter J.C."/>
            <person name="Tapia R."/>
            <person name="Han C."/>
            <person name="Land M."/>
            <person name="Hauser L."/>
            <person name="Markowitz V."/>
            <person name="Cheng J.-F."/>
            <person name="Hugenholtz P."/>
            <person name="Woyke T."/>
            <person name="Wu D."/>
            <person name="Tindall B."/>
            <person name="Brambilla E."/>
            <person name="Klenk H.-P."/>
            <person name="Eisen J.A."/>
        </authorList>
    </citation>
    <scope>NUCLEOTIDE SEQUENCE [LARGE SCALE GENOMIC DNA]</scope>
    <source>
        <strain evidence="3">DSM 18603</strain>
    </source>
</reference>
<dbReference type="CDD" id="cd02966">
    <property type="entry name" value="TlpA_like_family"/>
    <property type="match status" value="1"/>
</dbReference>
<protein>
    <submittedName>
        <fullName evidence="3">Alkyl hydroperoxide reductase/ Thiol specific antioxidant/ Mal allergen</fullName>
    </submittedName>
</protein>
<accession>H1XZ97</accession>
<feature type="signal peptide" evidence="1">
    <location>
        <begin position="1"/>
        <end position="23"/>
    </location>
</feature>
<keyword evidence="4" id="KW-1185">Reference proteome</keyword>
<dbReference type="InterPro" id="IPR000866">
    <property type="entry name" value="AhpC/TSA"/>
</dbReference>
<evidence type="ECO:0000313" key="4">
    <source>
        <dbReference type="Proteomes" id="UP000002774"/>
    </source>
</evidence>
<evidence type="ECO:0000256" key="1">
    <source>
        <dbReference type="SAM" id="SignalP"/>
    </source>
</evidence>
<dbReference type="GO" id="GO:0016491">
    <property type="term" value="F:oxidoreductase activity"/>
    <property type="evidence" value="ECO:0007669"/>
    <property type="project" value="InterPro"/>
</dbReference>
<gene>
    <name evidence="3" type="ORF">Mucpa_1425</name>
</gene>
<dbReference type="Gene3D" id="3.40.30.10">
    <property type="entry name" value="Glutaredoxin"/>
    <property type="match status" value="1"/>
</dbReference>